<dbReference type="Proteomes" id="UP000792457">
    <property type="component" value="Unassembled WGS sequence"/>
</dbReference>
<dbReference type="AlphaFoldDB" id="A0A8K0KM20"/>
<dbReference type="EMBL" id="KZ308840">
    <property type="protein sequence ID" value="KAG8234718.1"/>
    <property type="molecule type" value="Genomic_DNA"/>
</dbReference>
<evidence type="ECO:0000313" key="2">
    <source>
        <dbReference type="Proteomes" id="UP000792457"/>
    </source>
</evidence>
<keyword evidence="2" id="KW-1185">Reference proteome</keyword>
<organism evidence="1 2">
    <name type="scientific">Ladona fulva</name>
    <name type="common">Scarce chaser dragonfly</name>
    <name type="synonym">Libellula fulva</name>
    <dbReference type="NCBI Taxonomy" id="123851"/>
    <lineage>
        <taxon>Eukaryota</taxon>
        <taxon>Metazoa</taxon>
        <taxon>Ecdysozoa</taxon>
        <taxon>Arthropoda</taxon>
        <taxon>Hexapoda</taxon>
        <taxon>Insecta</taxon>
        <taxon>Pterygota</taxon>
        <taxon>Palaeoptera</taxon>
        <taxon>Odonata</taxon>
        <taxon>Epiprocta</taxon>
        <taxon>Anisoptera</taxon>
        <taxon>Libelluloidea</taxon>
        <taxon>Libellulidae</taxon>
        <taxon>Ladona</taxon>
    </lineage>
</organism>
<reference evidence="1" key="1">
    <citation type="submission" date="2013-04" db="EMBL/GenBank/DDBJ databases">
        <authorList>
            <person name="Qu J."/>
            <person name="Murali S.C."/>
            <person name="Bandaranaike D."/>
            <person name="Bellair M."/>
            <person name="Blankenburg K."/>
            <person name="Chao H."/>
            <person name="Dinh H."/>
            <person name="Doddapaneni H."/>
            <person name="Downs B."/>
            <person name="Dugan-Rocha S."/>
            <person name="Elkadiri S."/>
            <person name="Gnanaolivu R.D."/>
            <person name="Hernandez B."/>
            <person name="Javaid M."/>
            <person name="Jayaseelan J.C."/>
            <person name="Lee S."/>
            <person name="Li M."/>
            <person name="Ming W."/>
            <person name="Munidasa M."/>
            <person name="Muniz J."/>
            <person name="Nguyen L."/>
            <person name="Ongeri F."/>
            <person name="Osuji N."/>
            <person name="Pu L.-L."/>
            <person name="Puazo M."/>
            <person name="Qu C."/>
            <person name="Quiroz J."/>
            <person name="Raj R."/>
            <person name="Weissenberger G."/>
            <person name="Xin Y."/>
            <person name="Zou X."/>
            <person name="Han Y."/>
            <person name="Richards S."/>
            <person name="Worley K."/>
            <person name="Muzny D."/>
            <person name="Gibbs R."/>
        </authorList>
    </citation>
    <scope>NUCLEOTIDE SEQUENCE</scope>
    <source>
        <strain evidence="1">Sampled in the wild</strain>
    </source>
</reference>
<gene>
    <name evidence="1" type="ORF">J437_LFUL014826</name>
</gene>
<name>A0A8K0KM20_LADFU</name>
<evidence type="ECO:0000313" key="1">
    <source>
        <dbReference type="EMBL" id="KAG8234718.1"/>
    </source>
</evidence>
<sequence>MRLLRPQFRGNATINFPTSSSVKSLSHIAVLLHDGNKYPSLPLAHSVYFKEDCNSIKTLQDAV</sequence>
<proteinExistence type="predicted"/>
<comment type="caution">
    <text evidence="1">The sequence shown here is derived from an EMBL/GenBank/DDBJ whole genome shotgun (WGS) entry which is preliminary data.</text>
</comment>
<accession>A0A8K0KM20</accession>
<protein>
    <submittedName>
        <fullName evidence="1">Uncharacterized protein</fullName>
    </submittedName>
</protein>
<reference evidence="1" key="2">
    <citation type="submission" date="2017-10" db="EMBL/GenBank/DDBJ databases">
        <title>Ladona fulva Genome sequencing and assembly.</title>
        <authorList>
            <person name="Murali S."/>
            <person name="Richards S."/>
            <person name="Bandaranaike D."/>
            <person name="Bellair M."/>
            <person name="Blankenburg K."/>
            <person name="Chao H."/>
            <person name="Dinh H."/>
            <person name="Doddapaneni H."/>
            <person name="Dugan-Rocha S."/>
            <person name="Elkadiri S."/>
            <person name="Gnanaolivu R."/>
            <person name="Hernandez B."/>
            <person name="Skinner E."/>
            <person name="Javaid M."/>
            <person name="Lee S."/>
            <person name="Li M."/>
            <person name="Ming W."/>
            <person name="Munidasa M."/>
            <person name="Muniz J."/>
            <person name="Nguyen L."/>
            <person name="Hughes D."/>
            <person name="Osuji N."/>
            <person name="Pu L.-L."/>
            <person name="Puazo M."/>
            <person name="Qu C."/>
            <person name="Quiroz J."/>
            <person name="Raj R."/>
            <person name="Weissenberger G."/>
            <person name="Xin Y."/>
            <person name="Zou X."/>
            <person name="Han Y."/>
            <person name="Worley K."/>
            <person name="Muzny D."/>
            <person name="Gibbs R."/>
        </authorList>
    </citation>
    <scope>NUCLEOTIDE SEQUENCE</scope>
    <source>
        <strain evidence="1">Sampled in the wild</strain>
    </source>
</reference>